<reference evidence="4 5" key="1">
    <citation type="submission" date="2020-08" db="EMBL/GenBank/DDBJ databases">
        <title>Streptomyces sp. PSKA01 genome sequencing and assembly.</title>
        <authorList>
            <person name="Mandal S."/>
            <person name="Maiti P.K."/>
            <person name="Das P."/>
        </authorList>
    </citation>
    <scope>NUCLEOTIDE SEQUENCE [LARGE SCALE GENOMIC DNA]</scope>
    <source>
        <strain evidence="4 5">PSKA01</strain>
    </source>
</reference>
<feature type="region of interest" description="Disordered" evidence="1">
    <location>
        <begin position="36"/>
        <end position="55"/>
    </location>
</feature>
<evidence type="ECO:0000256" key="1">
    <source>
        <dbReference type="SAM" id="MobiDB-lite"/>
    </source>
</evidence>
<name>A0A7X1J2I6_9ACTN</name>
<feature type="signal peptide" evidence="2">
    <location>
        <begin position="1"/>
        <end position="26"/>
    </location>
</feature>
<feature type="domain" description="Deoxyribonuclease NucA/NucB" evidence="3">
    <location>
        <begin position="339"/>
        <end position="428"/>
    </location>
</feature>
<dbReference type="EMBL" id="JACMSF010000011">
    <property type="protein sequence ID" value="MBC2902449.1"/>
    <property type="molecule type" value="Genomic_DNA"/>
</dbReference>
<dbReference type="InterPro" id="IPR029476">
    <property type="entry name" value="DNase_NucA_NucB"/>
</dbReference>
<dbReference type="RefSeq" id="WP_186282362.1">
    <property type="nucleotide sequence ID" value="NZ_JACMSF010000011.1"/>
</dbReference>
<organism evidence="4 5">
    <name type="scientific">Streptomyces cupreus</name>
    <dbReference type="NCBI Taxonomy" id="2759956"/>
    <lineage>
        <taxon>Bacteria</taxon>
        <taxon>Bacillati</taxon>
        <taxon>Actinomycetota</taxon>
        <taxon>Actinomycetes</taxon>
        <taxon>Kitasatosporales</taxon>
        <taxon>Streptomycetaceae</taxon>
        <taxon>Streptomyces</taxon>
    </lineage>
</organism>
<feature type="chain" id="PRO_5030769960" description="Deoxyribonuclease NucA/NucB domain-containing protein" evidence="2">
    <location>
        <begin position="27"/>
        <end position="432"/>
    </location>
</feature>
<keyword evidence="5" id="KW-1185">Reference proteome</keyword>
<dbReference type="Pfam" id="PF14040">
    <property type="entry name" value="DNase_NucA_NucB"/>
    <property type="match status" value="1"/>
</dbReference>
<dbReference type="Proteomes" id="UP000584670">
    <property type="component" value="Unassembled WGS sequence"/>
</dbReference>
<evidence type="ECO:0000259" key="3">
    <source>
        <dbReference type="Pfam" id="PF14040"/>
    </source>
</evidence>
<sequence length="432" mass="45246">MRRYVLLAVAAATLGLLIPAAAPASAASEPTATQFVSLTGYDGPPDQGGVPITPETVTTTPIAQLPQGTTVYTDGTAGPSAQTVSALTTGPQPVASAAYGPGLSQSDCQNDAAAYRDAGHVIDHFNYCLAGYFRVTVLQCTIVNGVPTNCRVTGTADFRLSSVGRGHNASRFASFTDVLDQWRITGNAGSTSMTLNIRCTTTLGSACDASAPTGHTRTISQWAASNSAYSRFDSPTTGASGTHLISRYQFRTVLSVAGGDSVSFGTNNFRCDSATYIKNTAAGSGCVFPNVTSVFTLNVNSGATQEALHIYQAQYYPETTTPADPNKSIPGSVESGRPLTRTTSATLIDANRDKAGDTCTAYYPAYSTSSNLDCDEYPYASTHQGASKAGTNYSARPINDSDNRSGGGQLSAFYSFNRMLDTEDRFYVAITG</sequence>
<gene>
    <name evidence="4" type="ORF">H4N64_12665</name>
</gene>
<evidence type="ECO:0000256" key="2">
    <source>
        <dbReference type="SAM" id="SignalP"/>
    </source>
</evidence>
<keyword evidence="2" id="KW-0732">Signal</keyword>
<comment type="caution">
    <text evidence="4">The sequence shown here is derived from an EMBL/GenBank/DDBJ whole genome shotgun (WGS) entry which is preliminary data.</text>
</comment>
<dbReference type="AlphaFoldDB" id="A0A7X1J2I6"/>
<feature type="region of interest" description="Disordered" evidence="1">
    <location>
        <begin position="385"/>
        <end position="407"/>
    </location>
</feature>
<evidence type="ECO:0000313" key="4">
    <source>
        <dbReference type="EMBL" id="MBC2902449.1"/>
    </source>
</evidence>
<proteinExistence type="predicted"/>
<evidence type="ECO:0000313" key="5">
    <source>
        <dbReference type="Proteomes" id="UP000584670"/>
    </source>
</evidence>
<protein>
    <recommendedName>
        <fullName evidence="3">Deoxyribonuclease NucA/NucB domain-containing protein</fullName>
    </recommendedName>
</protein>
<accession>A0A7X1J2I6</accession>
<feature type="compositionally biased region" description="Polar residues" evidence="1">
    <location>
        <begin position="385"/>
        <end position="394"/>
    </location>
</feature>